<keyword evidence="1" id="KW-0812">Transmembrane</keyword>
<dbReference type="EMBL" id="JAUCMV010000004">
    <property type="protein sequence ID" value="KAK0400872.1"/>
    <property type="molecule type" value="Genomic_DNA"/>
</dbReference>
<evidence type="ECO:0000313" key="2">
    <source>
        <dbReference type="EMBL" id="KAK0400872.1"/>
    </source>
</evidence>
<evidence type="ECO:0000256" key="1">
    <source>
        <dbReference type="SAM" id="Phobius"/>
    </source>
</evidence>
<sequence length="294" mass="32637">MYSEIYFAIAGLSYFSTFILLCMVVKSYSKKRRHFTFFGWNIFGHHLSITSLWCVAFQLEFLDELFCVRFHGFSTWLPKFLGVTAVVSTYTLISTAILSYTHLAIYEFLSIGYNKIANKLCTPIFLLGAAVFYVGGALGTALIVCALIYFANPIQTGDVVCVKGPWMKYESFFGAAIEVVVCGVDIIAIVFTVRMLRKTNSINHRAAVKTAMINLTIFTVIPTVMVVIPLGGLLIAAGFVTRSSHFSFMANLCGFMPMLEHTVMAVMALVFIRPYRKTVLNALRFTSGSAVLSS</sequence>
<feature type="transmembrane region" description="Helical" evidence="1">
    <location>
        <begin position="171"/>
        <end position="193"/>
    </location>
</feature>
<feature type="transmembrane region" description="Helical" evidence="1">
    <location>
        <begin position="124"/>
        <end position="151"/>
    </location>
</feature>
<organism evidence="2 3">
    <name type="scientific">Steinernema hermaphroditum</name>
    <dbReference type="NCBI Taxonomy" id="289476"/>
    <lineage>
        <taxon>Eukaryota</taxon>
        <taxon>Metazoa</taxon>
        <taxon>Ecdysozoa</taxon>
        <taxon>Nematoda</taxon>
        <taxon>Chromadorea</taxon>
        <taxon>Rhabditida</taxon>
        <taxon>Tylenchina</taxon>
        <taxon>Panagrolaimomorpha</taxon>
        <taxon>Strongyloidoidea</taxon>
        <taxon>Steinernematidae</taxon>
        <taxon>Steinernema</taxon>
    </lineage>
</organism>
<gene>
    <name evidence="2" type="ORF">QR680_015489</name>
</gene>
<accession>A0AA39HAG9</accession>
<feature type="transmembrane region" description="Helical" evidence="1">
    <location>
        <begin position="37"/>
        <end position="59"/>
    </location>
</feature>
<keyword evidence="1" id="KW-1133">Transmembrane helix</keyword>
<keyword evidence="1" id="KW-0472">Membrane</keyword>
<reference evidence="2" key="1">
    <citation type="submission" date="2023-06" db="EMBL/GenBank/DDBJ databases">
        <title>Genomic analysis of the entomopathogenic nematode Steinernema hermaphroditum.</title>
        <authorList>
            <person name="Schwarz E.M."/>
            <person name="Heppert J.K."/>
            <person name="Baniya A."/>
            <person name="Schwartz H.T."/>
            <person name="Tan C.-H."/>
            <person name="Antoshechkin I."/>
            <person name="Sternberg P.W."/>
            <person name="Goodrich-Blair H."/>
            <person name="Dillman A.R."/>
        </authorList>
    </citation>
    <scope>NUCLEOTIDE SEQUENCE</scope>
    <source>
        <strain evidence="2">PS9179</strain>
        <tissue evidence="2">Whole animal</tissue>
    </source>
</reference>
<name>A0AA39HAG9_9BILA</name>
<dbReference type="Proteomes" id="UP001175271">
    <property type="component" value="Unassembled WGS sequence"/>
</dbReference>
<comment type="caution">
    <text evidence="2">The sequence shown here is derived from an EMBL/GenBank/DDBJ whole genome shotgun (WGS) entry which is preliminary data.</text>
</comment>
<feature type="transmembrane region" description="Helical" evidence="1">
    <location>
        <begin position="246"/>
        <end position="272"/>
    </location>
</feature>
<proteinExistence type="predicted"/>
<evidence type="ECO:0000313" key="3">
    <source>
        <dbReference type="Proteomes" id="UP001175271"/>
    </source>
</evidence>
<protein>
    <submittedName>
        <fullName evidence="2">Uncharacterized protein</fullName>
    </submittedName>
</protein>
<dbReference type="AlphaFoldDB" id="A0AA39HAG9"/>
<feature type="transmembrane region" description="Helical" evidence="1">
    <location>
        <begin position="79"/>
        <end position="103"/>
    </location>
</feature>
<feature type="transmembrane region" description="Helical" evidence="1">
    <location>
        <begin position="6"/>
        <end position="25"/>
    </location>
</feature>
<keyword evidence="3" id="KW-1185">Reference proteome</keyword>
<feature type="transmembrane region" description="Helical" evidence="1">
    <location>
        <begin position="213"/>
        <end position="240"/>
    </location>
</feature>